<accession>A0A8J3LZV1</accession>
<sequence length="77" mass="8641">MIRLMAEDQQLTLTDQQADRIRLWLLALIPATGCKITAGPRAEIVIPDHEPEELTPSLLRRVEEIAGGRFRSTDTTT</sequence>
<comment type="caution">
    <text evidence="1">The sequence shown here is derived from an EMBL/GenBank/DDBJ whole genome shotgun (WGS) entry which is preliminary data.</text>
</comment>
<evidence type="ECO:0000313" key="2">
    <source>
        <dbReference type="Proteomes" id="UP000653674"/>
    </source>
</evidence>
<gene>
    <name evidence="1" type="ORF">Pfl04_25190</name>
</gene>
<keyword evidence="2" id="KW-1185">Reference proteome</keyword>
<protein>
    <submittedName>
        <fullName evidence="1">Uncharacterized protein</fullName>
    </submittedName>
</protein>
<dbReference type="EMBL" id="BONU01000014">
    <property type="protein sequence ID" value="GIG74115.1"/>
    <property type="molecule type" value="Genomic_DNA"/>
</dbReference>
<dbReference type="AlphaFoldDB" id="A0A8J3LZV1"/>
<evidence type="ECO:0000313" key="1">
    <source>
        <dbReference type="EMBL" id="GIG74115.1"/>
    </source>
</evidence>
<reference evidence="1" key="1">
    <citation type="submission" date="2021-01" db="EMBL/GenBank/DDBJ databases">
        <title>Whole genome shotgun sequence of Planosporangium flavigriseum NBRC 105377.</title>
        <authorList>
            <person name="Komaki H."/>
            <person name="Tamura T."/>
        </authorList>
    </citation>
    <scope>NUCLEOTIDE SEQUENCE</scope>
    <source>
        <strain evidence="1">NBRC 105377</strain>
    </source>
</reference>
<proteinExistence type="predicted"/>
<dbReference type="RefSeq" id="WP_168075248.1">
    <property type="nucleotide sequence ID" value="NZ_BAAAQJ010000019.1"/>
</dbReference>
<dbReference type="Proteomes" id="UP000653674">
    <property type="component" value="Unassembled WGS sequence"/>
</dbReference>
<name>A0A8J3LZV1_9ACTN</name>
<organism evidence="1 2">
    <name type="scientific">Planosporangium flavigriseum</name>
    <dbReference type="NCBI Taxonomy" id="373681"/>
    <lineage>
        <taxon>Bacteria</taxon>
        <taxon>Bacillati</taxon>
        <taxon>Actinomycetota</taxon>
        <taxon>Actinomycetes</taxon>
        <taxon>Micromonosporales</taxon>
        <taxon>Micromonosporaceae</taxon>
        <taxon>Planosporangium</taxon>
    </lineage>
</organism>